<gene>
    <name evidence="14" type="ORF">FSB_LOCUS21367</name>
</gene>
<keyword evidence="4 12" id="KW-0863">Zinc-finger</keyword>
<dbReference type="Pfam" id="PF00320">
    <property type="entry name" value="GATA"/>
    <property type="match status" value="1"/>
</dbReference>
<evidence type="ECO:0000256" key="3">
    <source>
        <dbReference type="ARBA" id="ARBA00022723"/>
    </source>
</evidence>
<dbReference type="InterPro" id="IPR000679">
    <property type="entry name" value="Znf_GATA"/>
</dbReference>
<evidence type="ECO:0000256" key="6">
    <source>
        <dbReference type="ARBA" id="ARBA00023015"/>
    </source>
</evidence>
<evidence type="ECO:0000256" key="10">
    <source>
        <dbReference type="ARBA" id="ARBA00023242"/>
    </source>
</evidence>
<evidence type="ECO:0000256" key="1">
    <source>
        <dbReference type="ARBA" id="ARBA00004123"/>
    </source>
</evidence>
<dbReference type="PROSITE" id="PS50114">
    <property type="entry name" value="GATA_ZN_FINGER_2"/>
    <property type="match status" value="1"/>
</dbReference>
<feature type="domain" description="GATA-type" evidence="13">
    <location>
        <begin position="182"/>
        <end position="218"/>
    </location>
</feature>
<name>A0A2N9G259_FAGSY</name>
<dbReference type="Gene3D" id="3.30.50.10">
    <property type="entry name" value="Erythroid Transcription Factor GATA-1, subunit A"/>
    <property type="match status" value="1"/>
</dbReference>
<dbReference type="SUPFAM" id="SSF57716">
    <property type="entry name" value="Glucocorticoid receptor-like (DNA-binding domain)"/>
    <property type="match status" value="1"/>
</dbReference>
<evidence type="ECO:0000256" key="8">
    <source>
        <dbReference type="ARBA" id="ARBA00023159"/>
    </source>
</evidence>
<evidence type="ECO:0000256" key="5">
    <source>
        <dbReference type="ARBA" id="ARBA00022833"/>
    </source>
</evidence>
<keyword evidence="8" id="KW-0010">Activator</keyword>
<dbReference type="EMBL" id="OIVN01001396">
    <property type="protein sequence ID" value="SPC93485.1"/>
    <property type="molecule type" value="Genomic_DNA"/>
</dbReference>
<evidence type="ECO:0000256" key="7">
    <source>
        <dbReference type="ARBA" id="ARBA00023125"/>
    </source>
</evidence>
<evidence type="ECO:0000256" key="4">
    <source>
        <dbReference type="ARBA" id="ARBA00022771"/>
    </source>
</evidence>
<dbReference type="GO" id="GO:0006355">
    <property type="term" value="P:regulation of DNA-templated transcription"/>
    <property type="evidence" value="ECO:0007669"/>
    <property type="project" value="InterPro"/>
</dbReference>
<dbReference type="PROSITE" id="PS00344">
    <property type="entry name" value="GATA_ZN_FINGER_1"/>
    <property type="match status" value="1"/>
</dbReference>
<dbReference type="InterPro" id="IPR013088">
    <property type="entry name" value="Znf_NHR/GATA"/>
</dbReference>
<dbReference type="GO" id="GO:0030154">
    <property type="term" value="P:cell differentiation"/>
    <property type="evidence" value="ECO:0007669"/>
    <property type="project" value="TreeGrafter"/>
</dbReference>
<proteinExistence type="inferred from homology"/>
<dbReference type="GO" id="GO:0005634">
    <property type="term" value="C:nucleus"/>
    <property type="evidence" value="ECO:0007669"/>
    <property type="project" value="UniProtKB-SubCell"/>
</dbReference>
<dbReference type="PANTHER" id="PTHR45658">
    <property type="entry name" value="GATA TRANSCRIPTION FACTOR"/>
    <property type="match status" value="1"/>
</dbReference>
<comment type="function">
    <text evidence="11">Transcriptional activator that specifically binds 5'-GATA-3' or 5'-GAT-3' motifs within gene promoters. May be involved in the regulation of some light-responsive genes.</text>
</comment>
<dbReference type="PANTHER" id="PTHR45658:SF18">
    <property type="entry name" value="PROTEIN GAT2"/>
    <property type="match status" value="1"/>
</dbReference>
<dbReference type="GO" id="GO:0008270">
    <property type="term" value="F:zinc ion binding"/>
    <property type="evidence" value="ECO:0007669"/>
    <property type="project" value="UniProtKB-KW"/>
</dbReference>
<sequence>MVIDDQNFLFADLEDLEDLDTGISINNDSECGLEIPQDPLESIELFPSFKDDYISCSDLYVKDITNIPTPEQKSEKSKMVSFEGFDDRYIKQQKSYVGFSNKKRRTKRNFIPRVWNTKPSYFVSSGLKENQELSNLKKECLKEFAARVWNTKQSSFWNTKQSSFVLPGLKEKVWVKKGLKVNEGVRRCSHCETEDTPQWREGPLGPKTLCNACGVRFKSGRLVPEYRPIASPTFDVQKHSNFHRHILRRKGGSMKEE</sequence>
<organism evidence="14">
    <name type="scientific">Fagus sylvatica</name>
    <name type="common">Beechnut</name>
    <dbReference type="NCBI Taxonomy" id="28930"/>
    <lineage>
        <taxon>Eukaryota</taxon>
        <taxon>Viridiplantae</taxon>
        <taxon>Streptophyta</taxon>
        <taxon>Embryophyta</taxon>
        <taxon>Tracheophyta</taxon>
        <taxon>Spermatophyta</taxon>
        <taxon>Magnoliopsida</taxon>
        <taxon>eudicotyledons</taxon>
        <taxon>Gunneridae</taxon>
        <taxon>Pentapetalae</taxon>
        <taxon>rosids</taxon>
        <taxon>fabids</taxon>
        <taxon>Fagales</taxon>
        <taxon>Fagaceae</taxon>
        <taxon>Fagus</taxon>
    </lineage>
</organism>
<keyword evidence="5" id="KW-0862">Zinc</keyword>
<evidence type="ECO:0000256" key="9">
    <source>
        <dbReference type="ARBA" id="ARBA00023163"/>
    </source>
</evidence>
<evidence type="ECO:0000256" key="11">
    <source>
        <dbReference type="ARBA" id="ARBA00055020"/>
    </source>
</evidence>
<evidence type="ECO:0000313" key="14">
    <source>
        <dbReference type="EMBL" id="SPC93485.1"/>
    </source>
</evidence>
<dbReference type="CDD" id="cd00202">
    <property type="entry name" value="ZnF_GATA"/>
    <property type="match status" value="1"/>
</dbReference>
<keyword evidence="6" id="KW-0805">Transcription regulation</keyword>
<dbReference type="InterPro" id="IPR051140">
    <property type="entry name" value="GATA_TF"/>
</dbReference>
<keyword evidence="3" id="KW-0479">Metal-binding</keyword>
<keyword evidence="10" id="KW-0539">Nucleus</keyword>
<dbReference type="AlphaFoldDB" id="A0A2N9G259"/>
<reference evidence="14" key="1">
    <citation type="submission" date="2018-02" db="EMBL/GenBank/DDBJ databases">
        <authorList>
            <person name="Cohen D.B."/>
            <person name="Kent A.D."/>
        </authorList>
    </citation>
    <scope>NUCLEOTIDE SEQUENCE</scope>
</reference>
<keyword evidence="7" id="KW-0238">DNA-binding</keyword>
<dbReference type="FunFam" id="3.30.50.10:FF:000025">
    <property type="entry name" value="GATA transcription factor"/>
    <property type="match status" value="1"/>
</dbReference>
<comment type="similarity">
    <text evidence="2">Belongs to the type IV zinc-finger family. Class A subfamily.</text>
</comment>
<accession>A0A2N9G259</accession>
<dbReference type="GO" id="GO:0043565">
    <property type="term" value="F:sequence-specific DNA binding"/>
    <property type="evidence" value="ECO:0007669"/>
    <property type="project" value="InterPro"/>
</dbReference>
<evidence type="ECO:0000256" key="2">
    <source>
        <dbReference type="ARBA" id="ARBA00005694"/>
    </source>
</evidence>
<dbReference type="SMART" id="SM00401">
    <property type="entry name" value="ZnF_GATA"/>
    <property type="match status" value="1"/>
</dbReference>
<evidence type="ECO:0000259" key="13">
    <source>
        <dbReference type="PROSITE" id="PS50114"/>
    </source>
</evidence>
<comment type="subcellular location">
    <subcellularLocation>
        <location evidence="1">Nucleus</location>
    </subcellularLocation>
</comment>
<evidence type="ECO:0000256" key="12">
    <source>
        <dbReference type="PROSITE-ProRule" id="PRU00094"/>
    </source>
</evidence>
<keyword evidence="9" id="KW-0804">Transcription</keyword>
<protein>
    <recommendedName>
        <fullName evidence="13">GATA-type domain-containing protein</fullName>
    </recommendedName>
</protein>